<feature type="chain" id="PRO_5003531873" evidence="1">
    <location>
        <begin position="23"/>
        <end position="193"/>
    </location>
</feature>
<accession>H0EXU5</accession>
<comment type="caution">
    <text evidence="2">The sequence shown here is derived from an EMBL/GenBank/DDBJ whole genome shotgun (WGS) entry which is preliminary data.</text>
</comment>
<dbReference type="OrthoDB" id="5273017at2759"/>
<gene>
    <name evidence="2" type="ORF">M7I_7635</name>
</gene>
<organism evidence="2 3">
    <name type="scientific">Glarea lozoyensis (strain ATCC 74030 / MF5533)</name>
    <dbReference type="NCBI Taxonomy" id="1104152"/>
    <lineage>
        <taxon>Eukaryota</taxon>
        <taxon>Fungi</taxon>
        <taxon>Dikarya</taxon>
        <taxon>Ascomycota</taxon>
        <taxon>Pezizomycotina</taxon>
        <taxon>Leotiomycetes</taxon>
        <taxon>Helotiales</taxon>
        <taxon>Helotiaceae</taxon>
        <taxon>Glarea</taxon>
    </lineage>
</organism>
<evidence type="ECO:0000313" key="2">
    <source>
        <dbReference type="EMBL" id="EHK96655.1"/>
    </source>
</evidence>
<evidence type="ECO:0000313" key="3">
    <source>
        <dbReference type="Proteomes" id="UP000005446"/>
    </source>
</evidence>
<evidence type="ECO:0000256" key="1">
    <source>
        <dbReference type="SAM" id="SignalP"/>
    </source>
</evidence>
<dbReference type="InParanoid" id="H0EXU5"/>
<proteinExistence type="predicted"/>
<protein>
    <submittedName>
        <fullName evidence="2">Uncharacterized protein</fullName>
    </submittedName>
</protein>
<feature type="signal peptide" evidence="1">
    <location>
        <begin position="1"/>
        <end position="22"/>
    </location>
</feature>
<name>H0EXU5_GLAL7</name>
<dbReference type="Proteomes" id="UP000005446">
    <property type="component" value="Unassembled WGS sequence"/>
</dbReference>
<keyword evidence="1" id="KW-0732">Signal</keyword>
<keyword evidence="3" id="KW-1185">Reference proteome</keyword>
<sequence length="193" mass="21694">MLWPLTYLLVSGVCWLLWRRSGRKLVGIPEDQEHATDIPSSLNDSTFDPSYYLDGYEGCDGPQELAIKDAFTEAIQLIGGTEVPVDATGSMITEYPAFEWTSAGAIEYFGPAERTEEYRYTVKGSTYVEMVASMVKENEVVHFNLLLEKVPDSTMFGMCQYPTTTQMYPTTQSMGYFKRPMVLCLQNGLLKAT</sequence>
<dbReference type="HOGENOM" id="CLU_1408908_0_0_1"/>
<reference evidence="2 3" key="1">
    <citation type="journal article" date="2012" name="Eukaryot. Cell">
        <title>Genome sequence of the fungus Glarea lozoyensis: the first genome sequence of a species from the Helotiaceae family.</title>
        <authorList>
            <person name="Youssar L."/>
            <person name="Gruening B.A."/>
            <person name="Erxleben A."/>
            <person name="Guenther S."/>
            <person name="Huettel W."/>
        </authorList>
    </citation>
    <scope>NUCLEOTIDE SEQUENCE [LARGE SCALE GENOMIC DNA]</scope>
    <source>
        <strain evidence="3">ATCC 74030 / MF5533</strain>
    </source>
</reference>
<dbReference type="AlphaFoldDB" id="H0EXU5"/>
<dbReference type="EMBL" id="AGUE01000230">
    <property type="protein sequence ID" value="EHK96655.1"/>
    <property type="molecule type" value="Genomic_DNA"/>
</dbReference>